<dbReference type="Proteomes" id="UP000708208">
    <property type="component" value="Unassembled WGS sequence"/>
</dbReference>
<comment type="caution">
    <text evidence="1">The sequence shown here is derived from an EMBL/GenBank/DDBJ whole genome shotgun (WGS) entry which is preliminary data.</text>
</comment>
<sequence length="78" mass="8794">PEIRLNVKRNNTNLDKFRQKFPVPSIALPSTTLPEWRVMSLENKIPYIPAPEGTMVFSRGALGQSIAVKQKEFTLADP</sequence>
<accession>A0A8J2LKN3</accession>
<organism evidence="1 2">
    <name type="scientific">Allacma fusca</name>
    <dbReference type="NCBI Taxonomy" id="39272"/>
    <lineage>
        <taxon>Eukaryota</taxon>
        <taxon>Metazoa</taxon>
        <taxon>Ecdysozoa</taxon>
        <taxon>Arthropoda</taxon>
        <taxon>Hexapoda</taxon>
        <taxon>Collembola</taxon>
        <taxon>Symphypleona</taxon>
        <taxon>Sminthuridae</taxon>
        <taxon>Allacma</taxon>
    </lineage>
</organism>
<evidence type="ECO:0000313" key="1">
    <source>
        <dbReference type="EMBL" id="CAG7833081.1"/>
    </source>
</evidence>
<reference evidence="1" key="1">
    <citation type="submission" date="2021-06" db="EMBL/GenBank/DDBJ databases">
        <authorList>
            <person name="Hodson N. C."/>
            <person name="Mongue J. A."/>
            <person name="Jaron S. K."/>
        </authorList>
    </citation>
    <scope>NUCLEOTIDE SEQUENCE</scope>
</reference>
<dbReference type="EMBL" id="CAJVCH010568361">
    <property type="protein sequence ID" value="CAG7833081.1"/>
    <property type="molecule type" value="Genomic_DNA"/>
</dbReference>
<proteinExistence type="predicted"/>
<name>A0A8J2LKN3_9HEXA</name>
<protein>
    <submittedName>
        <fullName evidence="1">Uncharacterized protein</fullName>
    </submittedName>
</protein>
<dbReference type="AlphaFoldDB" id="A0A8J2LKN3"/>
<evidence type="ECO:0000313" key="2">
    <source>
        <dbReference type="Proteomes" id="UP000708208"/>
    </source>
</evidence>
<gene>
    <name evidence="1" type="ORF">AFUS01_LOCUS42728</name>
</gene>
<feature type="non-terminal residue" evidence="1">
    <location>
        <position position="1"/>
    </location>
</feature>
<keyword evidence="2" id="KW-1185">Reference proteome</keyword>
<dbReference type="OrthoDB" id="8197715at2759"/>
<feature type="non-terminal residue" evidence="1">
    <location>
        <position position="78"/>
    </location>
</feature>